<accession>A0A087TF85</accession>
<dbReference type="Pfam" id="PF00096">
    <property type="entry name" value="zf-C2H2"/>
    <property type="match status" value="1"/>
</dbReference>
<evidence type="ECO:0000259" key="10">
    <source>
        <dbReference type="PROSITE" id="PS50157"/>
    </source>
</evidence>
<name>A0A087TF85_STEMI</name>
<evidence type="ECO:0000313" key="12">
    <source>
        <dbReference type="Proteomes" id="UP000054359"/>
    </source>
</evidence>
<dbReference type="AlphaFoldDB" id="A0A087TF85"/>
<dbReference type="GO" id="GO:0000981">
    <property type="term" value="F:DNA-binding transcription factor activity, RNA polymerase II-specific"/>
    <property type="evidence" value="ECO:0007669"/>
    <property type="project" value="TreeGrafter"/>
</dbReference>
<evidence type="ECO:0000256" key="5">
    <source>
        <dbReference type="ARBA" id="ARBA00022833"/>
    </source>
</evidence>
<keyword evidence="12" id="KW-1185">Reference proteome</keyword>
<dbReference type="InterPro" id="IPR036236">
    <property type="entry name" value="Znf_C2H2_sf"/>
</dbReference>
<dbReference type="GO" id="GO:0008270">
    <property type="term" value="F:zinc ion binding"/>
    <property type="evidence" value="ECO:0007669"/>
    <property type="project" value="UniProtKB-KW"/>
</dbReference>
<dbReference type="SUPFAM" id="SSF57667">
    <property type="entry name" value="beta-beta-alpha zinc fingers"/>
    <property type="match status" value="1"/>
</dbReference>
<dbReference type="SMART" id="SM00355">
    <property type="entry name" value="ZnF_C2H2"/>
    <property type="match status" value="2"/>
</dbReference>
<feature type="domain" description="C2H2-type" evidence="10">
    <location>
        <begin position="44"/>
        <end position="71"/>
    </location>
</feature>
<evidence type="ECO:0000256" key="2">
    <source>
        <dbReference type="ARBA" id="ARBA00022723"/>
    </source>
</evidence>
<dbReference type="InterPro" id="IPR013087">
    <property type="entry name" value="Znf_C2H2_type"/>
</dbReference>
<evidence type="ECO:0000256" key="8">
    <source>
        <dbReference type="ARBA" id="ARBA00023242"/>
    </source>
</evidence>
<dbReference type="Gene3D" id="3.30.160.60">
    <property type="entry name" value="Classic Zinc Finger"/>
    <property type="match status" value="2"/>
</dbReference>
<dbReference type="STRING" id="407821.A0A087TF85"/>
<dbReference type="Proteomes" id="UP000054359">
    <property type="component" value="Unassembled WGS sequence"/>
</dbReference>
<keyword evidence="7" id="KW-0804">Transcription</keyword>
<feature type="domain" description="C2H2-type" evidence="10">
    <location>
        <begin position="16"/>
        <end position="43"/>
    </location>
</feature>
<organism evidence="11 12">
    <name type="scientific">Stegodyphus mimosarum</name>
    <name type="common">African social velvet spider</name>
    <dbReference type="NCBI Taxonomy" id="407821"/>
    <lineage>
        <taxon>Eukaryota</taxon>
        <taxon>Metazoa</taxon>
        <taxon>Ecdysozoa</taxon>
        <taxon>Arthropoda</taxon>
        <taxon>Chelicerata</taxon>
        <taxon>Arachnida</taxon>
        <taxon>Araneae</taxon>
        <taxon>Araneomorphae</taxon>
        <taxon>Entelegynae</taxon>
        <taxon>Eresoidea</taxon>
        <taxon>Eresidae</taxon>
        <taxon>Stegodyphus</taxon>
    </lineage>
</organism>
<feature type="non-terminal residue" evidence="11">
    <location>
        <position position="82"/>
    </location>
</feature>
<reference evidence="11 12" key="1">
    <citation type="submission" date="2013-11" db="EMBL/GenBank/DDBJ databases">
        <title>Genome sequencing of Stegodyphus mimosarum.</title>
        <authorList>
            <person name="Bechsgaard J."/>
        </authorList>
    </citation>
    <scope>NUCLEOTIDE SEQUENCE [LARGE SCALE GENOMIC DNA]</scope>
</reference>
<dbReference type="PROSITE" id="PS50157">
    <property type="entry name" value="ZINC_FINGER_C2H2_2"/>
    <property type="match status" value="2"/>
</dbReference>
<dbReference type="PANTHER" id="PTHR24394">
    <property type="entry name" value="ZINC FINGER PROTEIN"/>
    <property type="match status" value="1"/>
</dbReference>
<comment type="subcellular location">
    <subcellularLocation>
        <location evidence="1">Nucleus</location>
    </subcellularLocation>
</comment>
<dbReference type="PROSITE" id="PS00028">
    <property type="entry name" value="ZINC_FINGER_C2H2_1"/>
    <property type="match status" value="1"/>
</dbReference>
<sequence>MYQFVPCRTKRQASNYSCLYCSYVTYSNAGLQKHLVKHTGARPFVCEICNKGFTQKHNLKLHMLVHSGLKPYVCEICNKSYR</sequence>
<dbReference type="EMBL" id="KK114957">
    <property type="protein sequence ID" value="KFM63774.1"/>
    <property type="molecule type" value="Genomic_DNA"/>
</dbReference>
<evidence type="ECO:0000313" key="11">
    <source>
        <dbReference type="EMBL" id="KFM63774.1"/>
    </source>
</evidence>
<evidence type="ECO:0000256" key="4">
    <source>
        <dbReference type="ARBA" id="ARBA00022771"/>
    </source>
</evidence>
<evidence type="ECO:0000256" key="3">
    <source>
        <dbReference type="ARBA" id="ARBA00022737"/>
    </source>
</evidence>
<keyword evidence="5" id="KW-0862">Zinc</keyword>
<keyword evidence="8" id="KW-0539">Nucleus</keyword>
<keyword evidence="4 9" id="KW-0863">Zinc-finger</keyword>
<evidence type="ECO:0000256" key="7">
    <source>
        <dbReference type="ARBA" id="ARBA00023163"/>
    </source>
</evidence>
<dbReference type="PANTHER" id="PTHR24394:SF29">
    <property type="entry name" value="MYONEURIN"/>
    <property type="match status" value="1"/>
</dbReference>
<protein>
    <submittedName>
        <fullName evidence="11">Zinc finger and BTB domain-containing protein 46</fullName>
    </submittedName>
</protein>
<gene>
    <name evidence="11" type="ORF">X975_23806</name>
</gene>
<dbReference type="GO" id="GO:0005634">
    <property type="term" value="C:nucleus"/>
    <property type="evidence" value="ECO:0007669"/>
    <property type="project" value="UniProtKB-SubCell"/>
</dbReference>
<evidence type="ECO:0000256" key="9">
    <source>
        <dbReference type="PROSITE-ProRule" id="PRU00042"/>
    </source>
</evidence>
<proteinExistence type="predicted"/>
<evidence type="ECO:0000256" key="1">
    <source>
        <dbReference type="ARBA" id="ARBA00004123"/>
    </source>
</evidence>
<keyword evidence="3" id="KW-0677">Repeat</keyword>
<dbReference type="FunFam" id="3.30.160.60:FF:000130">
    <property type="entry name" value="Spalt-like transcription factor 4"/>
    <property type="match status" value="1"/>
</dbReference>
<evidence type="ECO:0000256" key="6">
    <source>
        <dbReference type="ARBA" id="ARBA00023015"/>
    </source>
</evidence>
<dbReference type="OrthoDB" id="6435168at2759"/>
<keyword evidence="6" id="KW-0805">Transcription regulation</keyword>
<keyword evidence="2" id="KW-0479">Metal-binding</keyword>